<name>A0A176S4B0_9GAMM</name>
<proteinExistence type="predicted"/>
<keyword evidence="2" id="KW-1185">Reference proteome</keyword>
<reference evidence="1 2" key="1">
    <citation type="submission" date="2016-05" db="EMBL/GenBank/DDBJ databases">
        <title>Single-cell genome of chain-forming Candidatus Thiomargarita nelsonii and comparison to other large sulfur-oxidizing bacteria.</title>
        <authorList>
            <person name="Winkel M."/>
            <person name="Salman V."/>
            <person name="Woyke T."/>
            <person name="Schulz-Vogt H."/>
            <person name="Richter M."/>
            <person name="Flood B."/>
            <person name="Bailey J."/>
            <person name="Amann R."/>
            <person name="Mussmann M."/>
        </authorList>
    </citation>
    <scope>NUCLEOTIDE SEQUENCE [LARGE SCALE GENOMIC DNA]</scope>
    <source>
        <strain evidence="1 2">THI036</strain>
    </source>
</reference>
<comment type="caution">
    <text evidence="1">The sequence shown here is derived from an EMBL/GenBank/DDBJ whole genome shotgun (WGS) entry which is preliminary data.</text>
</comment>
<evidence type="ECO:0000313" key="1">
    <source>
        <dbReference type="EMBL" id="OAD22850.1"/>
    </source>
</evidence>
<evidence type="ECO:0000313" key="2">
    <source>
        <dbReference type="Proteomes" id="UP000076962"/>
    </source>
</evidence>
<protein>
    <submittedName>
        <fullName evidence="1">Uncharacterized protein</fullName>
    </submittedName>
</protein>
<sequence length="52" mass="6173">KNVLVHGDDNFTQLNQWFDRYAKPIRRSLNYGLKLILLSFKLLSGSLKYFLK</sequence>
<dbReference type="EMBL" id="LUTY01000703">
    <property type="protein sequence ID" value="OAD22850.1"/>
    <property type="molecule type" value="Genomic_DNA"/>
</dbReference>
<accession>A0A176S4B0</accession>
<gene>
    <name evidence="1" type="ORF">THIOM_001328</name>
</gene>
<dbReference type="AlphaFoldDB" id="A0A176S4B0"/>
<organism evidence="1 2">
    <name type="scientific">Candidatus Thiomargarita nelsonii</name>
    <dbReference type="NCBI Taxonomy" id="1003181"/>
    <lineage>
        <taxon>Bacteria</taxon>
        <taxon>Pseudomonadati</taxon>
        <taxon>Pseudomonadota</taxon>
        <taxon>Gammaproteobacteria</taxon>
        <taxon>Thiotrichales</taxon>
        <taxon>Thiotrichaceae</taxon>
        <taxon>Thiomargarita</taxon>
    </lineage>
</organism>
<feature type="non-terminal residue" evidence="1">
    <location>
        <position position="1"/>
    </location>
</feature>
<dbReference type="Proteomes" id="UP000076962">
    <property type="component" value="Unassembled WGS sequence"/>
</dbReference>